<dbReference type="AlphaFoldDB" id="A0A084GBI5"/>
<evidence type="ECO:0000256" key="4">
    <source>
        <dbReference type="PROSITE-ProRule" id="PRU00723"/>
    </source>
</evidence>
<dbReference type="InterPro" id="IPR000571">
    <property type="entry name" value="Znf_CCCH"/>
</dbReference>
<feature type="region of interest" description="Disordered" evidence="5">
    <location>
        <begin position="265"/>
        <end position="300"/>
    </location>
</feature>
<dbReference type="EMBL" id="JOWA01000087">
    <property type="protein sequence ID" value="KEZ44697.1"/>
    <property type="molecule type" value="Genomic_DNA"/>
</dbReference>
<keyword evidence="8" id="KW-1185">Reference proteome</keyword>
<dbReference type="PANTHER" id="PTHR37543">
    <property type="entry name" value="CCCH ZINC FINGER DNA BINDING PROTEIN (AFU_ORTHOLOGUE AFUA_5G12760)"/>
    <property type="match status" value="1"/>
</dbReference>
<organism evidence="7 8">
    <name type="scientific">Pseudallescheria apiosperma</name>
    <name type="common">Scedosporium apiospermum</name>
    <dbReference type="NCBI Taxonomy" id="563466"/>
    <lineage>
        <taxon>Eukaryota</taxon>
        <taxon>Fungi</taxon>
        <taxon>Dikarya</taxon>
        <taxon>Ascomycota</taxon>
        <taxon>Pezizomycotina</taxon>
        <taxon>Sordariomycetes</taxon>
        <taxon>Hypocreomycetidae</taxon>
        <taxon>Microascales</taxon>
        <taxon>Microascaceae</taxon>
        <taxon>Scedosporium</taxon>
    </lineage>
</organism>
<accession>A0A084GBI5</accession>
<gene>
    <name evidence="7" type="ORF">SAPIO_CDS2777</name>
</gene>
<evidence type="ECO:0000256" key="2">
    <source>
        <dbReference type="ARBA" id="ARBA00022771"/>
    </source>
</evidence>
<dbReference type="KEGG" id="sapo:SAPIO_CDS2777"/>
<sequence length="446" mass="50795">MDQETLHYYTLKLSAFRQADRDRENVLTDLLEKYENLLRQYHQKCDDFNNERESRRMWQQKELSARKEVIESRHARESNPFIFVAIDGDGAIFNDTFLQAGPEGGAVAAQKLYERVQQHIAKLYPDSNTQEWSIVVQIILNVEGLAKRLISCGILRSISELYAFGRTFTRTQPLFTFVDVGYGKEQADHKIREALRFMVRIGQCKHVLFGPCSDNGYLPVLEEYKRNMQVASRLSLISSSPPEPGFSQLGFKIESYDDIFRTTPLPPPKPVSPATAVKELATSSSPAPGGRGGASYAAIGSNGSSNTKTITIAPKRAPAQKFYLVNDYDERLDSDMPRLDPAAEQRYMDRVRKLGHNYCNRYHLKNNCPMGDSCSYEHGEPLPAAELLVLRYKSRALKCKMTTYCDDVDCPFSHHCRMGNKCTLDNCRYADTHHVELHLRVRDVFP</sequence>
<dbReference type="SUPFAM" id="SSF90229">
    <property type="entry name" value="CCCH zinc finger"/>
    <property type="match status" value="1"/>
</dbReference>
<dbReference type="PANTHER" id="PTHR37543:SF1">
    <property type="entry name" value="CCCH ZINC FINGER DNA BINDING PROTEIN (AFU_ORTHOLOGUE AFUA_5G12760)"/>
    <property type="match status" value="1"/>
</dbReference>
<comment type="caution">
    <text evidence="7">The sequence shown here is derived from an EMBL/GenBank/DDBJ whole genome shotgun (WGS) entry which is preliminary data.</text>
</comment>
<dbReference type="RefSeq" id="XP_016644496.1">
    <property type="nucleotide sequence ID" value="XM_016785714.1"/>
</dbReference>
<evidence type="ECO:0000256" key="5">
    <source>
        <dbReference type="SAM" id="MobiDB-lite"/>
    </source>
</evidence>
<dbReference type="PROSITE" id="PS50103">
    <property type="entry name" value="ZF_C3H1"/>
    <property type="match status" value="1"/>
</dbReference>
<dbReference type="InterPro" id="IPR036855">
    <property type="entry name" value="Znf_CCCH_sf"/>
</dbReference>
<dbReference type="InterPro" id="IPR057654">
    <property type="entry name" value="Znf-CCCH_tandem"/>
</dbReference>
<protein>
    <recommendedName>
        <fullName evidence="6">C3H1-type domain-containing protein</fullName>
    </recommendedName>
</protein>
<dbReference type="OrthoDB" id="2270193at2759"/>
<dbReference type="Proteomes" id="UP000028545">
    <property type="component" value="Unassembled WGS sequence"/>
</dbReference>
<dbReference type="OMA" id="GPCHDNG"/>
<evidence type="ECO:0000259" key="6">
    <source>
        <dbReference type="PROSITE" id="PS50103"/>
    </source>
</evidence>
<dbReference type="InterPro" id="IPR057683">
    <property type="entry name" value="DUF7923"/>
</dbReference>
<feature type="zinc finger region" description="C3H1-type" evidence="4">
    <location>
        <begin position="353"/>
        <end position="381"/>
    </location>
</feature>
<feature type="compositionally biased region" description="Low complexity" evidence="5">
    <location>
        <begin position="272"/>
        <end position="298"/>
    </location>
</feature>
<evidence type="ECO:0000313" key="7">
    <source>
        <dbReference type="EMBL" id="KEZ44697.1"/>
    </source>
</evidence>
<dbReference type="Pfam" id="PF25540">
    <property type="entry name" value="DUF7923"/>
    <property type="match status" value="1"/>
</dbReference>
<keyword evidence="3 4" id="KW-0862">Zinc</keyword>
<evidence type="ECO:0000256" key="1">
    <source>
        <dbReference type="ARBA" id="ARBA00022723"/>
    </source>
</evidence>
<reference evidence="7 8" key="1">
    <citation type="journal article" date="2014" name="Genome Announc.">
        <title>Draft genome sequence of the pathogenic fungus Scedosporium apiospermum.</title>
        <authorList>
            <person name="Vandeputte P."/>
            <person name="Ghamrawi S."/>
            <person name="Rechenmann M."/>
            <person name="Iltis A."/>
            <person name="Giraud S."/>
            <person name="Fleury M."/>
            <person name="Thornton C."/>
            <person name="Delhaes L."/>
            <person name="Meyer W."/>
            <person name="Papon N."/>
            <person name="Bouchara J.P."/>
        </authorList>
    </citation>
    <scope>NUCLEOTIDE SEQUENCE [LARGE SCALE GENOMIC DNA]</scope>
    <source>
        <strain evidence="7 8">IHEM 14462</strain>
    </source>
</reference>
<dbReference type="GO" id="GO:0008270">
    <property type="term" value="F:zinc ion binding"/>
    <property type="evidence" value="ECO:0007669"/>
    <property type="project" value="UniProtKB-KW"/>
</dbReference>
<keyword evidence="1 4" id="KW-0479">Metal-binding</keyword>
<dbReference type="VEuPathDB" id="FungiDB:SAPIO_CDS2777"/>
<evidence type="ECO:0000256" key="3">
    <source>
        <dbReference type="ARBA" id="ARBA00022833"/>
    </source>
</evidence>
<dbReference type="HOGENOM" id="CLU_031811_4_0_1"/>
<keyword evidence="2 4" id="KW-0863">Zinc-finger</keyword>
<dbReference type="Pfam" id="PF25543">
    <property type="entry name" value="zf-CCCH_tandem"/>
    <property type="match status" value="1"/>
</dbReference>
<feature type="domain" description="C3H1-type" evidence="6">
    <location>
        <begin position="353"/>
        <end position="381"/>
    </location>
</feature>
<dbReference type="GeneID" id="27721849"/>
<evidence type="ECO:0000313" key="8">
    <source>
        <dbReference type="Proteomes" id="UP000028545"/>
    </source>
</evidence>
<proteinExistence type="predicted"/>
<name>A0A084GBI5_PSEDA</name>